<reference evidence="12" key="1">
    <citation type="submission" date="2020-11" db="EMBL/GenBank/DDBJ databases">
        <authorList>
            <person name="Tran Van P."/>
        </authorList>
    </citation>
    <scope>NUCLEOTIDE SEQUENCE</scope>
</reference>
<evidence type="ECO:0000259" key="11">
    <source>
        <dbReference type="Pfam" id="PF00912"/>
    </source>
</evidence>
<dbReference type="InterPro" id="IPR023346">
    <property type="entry name" value="Lysozyme-like_dom_sf"/>
</dbReference>
<dbReference type="GO" id="GO:0008360">
    <property type="term" value="P:regulation of cell shape"/>
    <property type="evidence" value="ECO:0007669"/>
    <property type="project" value="UniProtKB-KW"/>
</dbReference>
<dbReference type="OrthoDB" id="5578494at2759"/>
<evidence type="ECO:0000256" key="7">
    <source>
        <dbReference type="ARBA" id="ARBA00023136"/>
    </source>
</evidence>
<feature type="domain" description="Glycosyl transferase family 51" evidence="11">
    <location>
        <begin position="28"/>
        <end position="167"/>
    </location>
</feature>
<sequence>MPSRESLENPKYELSSIIYTDDLEELGAYYTKNRAWVPFDKINPYLVQALVATEDERFFKHTGIDAKGTLRAVVFLGSKGGASTITQQLAKQFYTPRPGNYIKRVWQKMKEWVIAIEFEKRYTKQEIIAMLLNKYDFIYGANGVGAAAKTYFGKNQEDLTLHEAATMI</sequence>
<feature type="non-terminal residue" evidence="12">
    <location>
        <position position="168"/>
    </location>
</feature>
<dbReference type="GO" id="GO:0071555">
    <property type="term" value="P:cell wall organization"/>
    <property type="evidence" value="ECO:0007669"/>
    <property type="project" value="UniProtKB-KW"/>
</dbReference>
<name>A0A7R8WUG6_9CRUS</name>
<organism evidence="12">
    <name type="scientific">Cyprideis torosa</name>
    <dbReference type="NCBI Taxonomy" id="163714"/>
    <lineage>
        <taxon>Eukaryota</taxon>
        <taxon>Metazoa</taxon>
        <taxon>Ecdysozoa</taxon>
        <taxon>Arthropoda</taxon>
        <taxon>Crustacea</taxon>
        <taxon>Oligostraca</taxon>
        <taxon>Ostracoda</taxon>
        <taxon>Podocopa</taxon>
        <taxon>Podocopida</taxon>
        <taxon>Cytherocopina</taxon>
        <taxon>Cytheroidea</taxon>
        <taxon>Cytherideidae</taxon>
        <taxon>Cyprideis</taxon>
    </lineage>
</organism>
<dbReference type="AlphaFoldDB" id="A0A7R8WUG6"/>
<keyword evidence="5" id="KW-0133">Cell shape</keyword>
<comment type="subcellular location">
    <subcellularLocation>
        <location evidence="1">Cell membrane</location>
    </subcellularLocation>
</comment>
<keyword evidence="3" id="KW-0328">Glycosyltransferase</keyword>
<proteinExistence type="predicted"/>
<evidence type="ECO:0000256" key="8">
    <source>
        <dbReference type="ARBA" id="ARBA00023316"/>
    </source>
</evidence>
<keyword evidence="2" id="KW-1003">Cell membrane</keyword>
<dbReference type="EC" id="2.4.99.28" evidence="9"/>
<gene>
    <name evidence="12" type="ORF">CTOB1V02_LOCUS13187</name>
</gene>
<evidence type="ECO:0000256" key="4">
    <source>
        <dbReference type="ARBA" id="ARBA00022679"/>
    </source>
</evidence>
<accession>A0A7R8WUG6</accession>
<dbReference type="PANTHER" id="PTHR32282:SF11">
    <property type="entry name" value="PENICILLIN-BINDING PROTEIN 1B"/>
    <property type="match status" value="1"/>
</dbReference>
<dbReference type="Pfam" id="PF00912">
    <property type="entry name" value="Transgly"/>
    <property type="match status" value="1"/>
</dbReference>
<dbReference type="Gene3D" id="1.10.3810.10">
    <property type="entry name" value="Biosynthetic peptidoglycan transglycosylase-like"/>
    <property type="match status" value="1"/>
</dbReference>
<dbReference type="GO" id="GO:0008955">
    <property type="term" value="F:peptidoglycan glycosyltransferase activity"/>
    <property type="evidence" value="ECO:0007669"/>
    <property type="project" value="UniProtKB-EC"/>
</dbReference>
<keyword evidence="4" id="KW-0808">Transferase</keyword>
<keyword evidence="7" id="KW-0472">Membrane</keyword>
<dbReference type="GO" id="GO:0005886">
    <property type="term" value="C:plasma membrane"/>
    <property type="evidence" value="ECO:0007669"/>
    <property type="project" value="UniProtKB-SubCell"/>
</dbReference>
<comment type="catalytic activity">
    <reaction evidence="10">
        <text>[GlcNAc-(1-&gt;4)-Mur2Ac(oyl-L-Ala-gamma-D-Glu-L-Lys-D-Ala-D-Ala)](n)-di-trans,octa-cis-undecaprenyl diphosphate + beta-D-GlcNAc-(1-&gt;4)-Mur2Ac(oyl-L-Ala-gamma-D-Glu-L-Lys-D-Ala-D-Ala)-di-trans,octa-cis-undecaprenyl diphosphate = [GlcNAc-(1-&gt;4)-Mur2Ac(oyl-L-Ala-gamma-D-Glu-L-Lys-D-Ala-D-Ala)](n+1)-di-trans,octa-cis-undecaprenyl diphosphate + di-trans,octa-cis-undecaprenyl diphosphate + H(+)</text>
        <dbReference type="Rhea" id="RHEA:23708"/>
        <dbReference type="Rhea" id="RHEA-COMP:9602"/>
        <dbReference type="Rhea" id="RHEA-COMP:9603"/>
        <dbReference type="ChEBI" id="CHEBI:15378"/>
        <dbReference type="ChEBI" id="CHEBI:58405"/>
        <dbReference type="ChEBI" id="CHEBI:60033"/>
        <dbReference type="ChEBI" id="CHEBI:78435"/>
        <dbReference type="EC" id="2.4.99.28"/>
    </reaction>
</comment>
<evidence type="ECO:0000256" key="1">
    <source>
        <dbReference type="ARBA" id="ARBA00004236"/>
    </source>
</evidence>
<evidence type="ECO:0000313" key="12">
    <source>
        <dbReference type="EMBL" id="CAD7235372.1"/>
    </source>
</evidence>
<evidence type="ECO:0000256" key="6">
    <source>
        <dbReference type="ARBA" id="ARBA00022984"/>
    </source>
</evidence>
<protein>
    <recommendedName>
        <fullName evidence="9">peptidoglycan glycosyltransferase</fullName>
        <ecNumber evidence="9">2.4.99.28</ecNumber>
    </recommendedName>
</protein>
<evidence type="ECO:0000256" key="2">
    <source>
        <dbReference type="ARBA" id="ARBA00022475"/>
    </source>
</evidence>
<evidence type="ECO:0000256" key="10">
    <source>
        <dbReference type="ARBA" id="ARBA00049902"/>
    </source>
</evidence>
<keyword evidence="8" id="KW-0961">Cell wall biogenesis/degradation</keyword>
<dbReference type="EMBL" id="OB672393">
    <property type="protein sequence ID" value="CAD7235372.1"/>
    <property type="molecule type" value="Genomic_DNA"/>
</dbReference>
<dbReference type="SUPFAM" id="SSF53955">
    <property type="entry name" value="Lysozyme-like"/>
    <property type="match status" value="1"/>
</dbReference>
<keyword evidence="6" id="KW-0573">Peptidoglycan synthesis</keyword>
<dbReference type="InterPro" id="IPR001264">
    <property type="entry name" value="Glyco_trans_51"/>
</dbReference>
<evidence type="ECO:0000256" key="3">
    <source>
        <dbReference type="ARBA" id="ARBA00022676"/>
    </source>
</evidence>
<evidence type="ECO:0000256" key="5">
    <source>
        <dbReference type="ARBA" id="ARBA00022960"/>
    </source>
</evidence>
<dbReference type="PANTHER" id="PTHR32282">
    <property type="entry name" value="BINDING PROTEIN TRANSPEPTIDASE, PUTATIVE-RELATED"/>
    <property type="match status" value="1"/>
</dbReference>
<evidence type="ECO:0000256" key="9">
    <source>
        <dbReference type="ARBA" id="ARBA00044770"/>
    </source>
</evidence>
<dbReference type="InterPro" id="IPR050396">
    <property type="entry name" value="Glycosyltr_51/Transpeptidase"/>
</dbReference>
<dbReference type="InterPro" id="IPR036950">
    <property type="entry name" value="PBP_transglycosylase"/>
</dbReference>